<dbReference type="PANTHER" id="PTHR30349:SF41">
    <property type="entry name" value="INTEGRASE_RECOMBINASE PROTEIN MJ0367-RELATED"/>
    <property type="match status" value="1"/>
</dbReference>
<name>A0AAP9Y2M5_BURGL</name>
<dbReference type="RefSeq" id="WP_017432559.1">
    <property type="nucleotide sequence ID" value="NZ_CP065601.1"/>
</dbReference>
<dbReference type="CDD" id="cd01184">
    <property type="entry name" value="INT_C_like_1"/>
    <property type="match status" value="1"/>
</dbReference>
<evidence type="ECO:0000313" key="9">
    <source>
        <dbReference type="Proteomes" id="UP000594892"/>
    </source>
</evidence>
<evidence type="ECO:0000313" key="8">
    <source>
        <dbReference type="EMBL" id="QPQ92988.1"/>
    </source>
</evidence>
<dbReference type="Gene3D" id="1.10.150.130">
    <property type="match status" value="1"/>
</dbReference>
<dbReference type="GO" id="GO:0015074">
    <property type="term" value="P:DNA integration"/>
    <property type="evidence" value="ECO:0007669"/>
    <property type="project" value="UniProtKB-KW"/>
</dbReference>
<evidence type="ECO:0000259" key="6">
    <source>
        <dbReference type="PROSITE" id="PS51898"/>
    </source>
</evidence>
<keyword evidence="3 5" id="KW-0238">DNA-binding</keyword>
<dbReference type="AlphaFoldDB" id="A0AAP9Y2M5"/>
<proteinExistence type="inferred from homology"/>
<evidence type="ECO:0000256" key="1">
    <source>
        <dbReference type="ARBA" id="ARBA00008857"/>
    </source>
</evidence>
<dbReference type="InterPro" id="IPR050090">
    <property type="entry name" value="Tyrosine_recombinase_XerCD"/>
</dbReference>
<dbReference type="GeneID" id="45698547"/>
<dbReference type="InterPro" id="IPR002104">
    <property type="entry name" value="Integrase_catalytic"/>
</dbReference>
<protein>
    <submittedName>
        <fullName evidence="8">Site-specific integrase</fullName>
    </submittedName>
</protein>
<organism evidence="8 9">
    <name type="scientific">Burkholderia glumae</name>
    <name type="common">Pseudomonas glumae</name>
    <dbReference type="NCBI Taxonomy" id="337"/>
    <lineage>
        <taxon>Bacteria</taxon>
        <taxon>Pseudomonadati</taxon>
        <taxon>Pseudomonadota</taxon>
        <taxon>Betaproteobacteria</taxon>
        <taxon>Burkholderiales</taxon>
        <taxon>Burkholderiaceae</taxon>
        <taxon>Burkholderia</taxon>
    </lineage>
</organism>
<accession>A0AAP9Y2M5</accession>
<dbReference type="EMBL" id="CP065601">
    <property type="protein sequence ID" value="QPQ92988.1"/>
    <property type="molecule type" value="Genomic_DNA"/>
</dbReference>
<dbReference type="PROSITE" id="PS51900">
    <property type="entry name" value="CB"/>
    <property type="match status" value="1"/>
</dbReference>
<dbReference type="Proteomes" id="UP000594892">
    <property type="component" value="Chromosome 2"/>
</dbReference>
<gene>
    <name evidence="8" type="ORF">I6H06_11760</name>
</gene>
<sequence>MKLSTRIAQSRHGVYYYRHQFTVAGKRCEKRFSLRTKHPAIAKNKALLVSAILVANRTGVYMSEPNDESIENILKRIDADARNLEIVYSSPDGRNITMKADPNVPGDLDALMRASEAFWNSELGQSFKHARETGAAAQPAAPAQPVPAVPAQVIIQTPQVSISEPSKPVPAGLTVQEAISRFATRHGAKLAPKTLYEYRQHQLHFQSWLATRKSTEHYPIRDVIREDIAVWIDDLLAKGITHSTVQQKYLRPVSGLFELAQSMGSFPEGVQFPSRGHKLFTKKDAKKVRDKNGYKPFTDEDLKVIFDSAAYLVQKNPTDYWLPLLGLFTGGRINELCQLLIQDVRKVGEIWAISITDDDECQRLKTPAAKRTIPIHPQLIKLGFLDFVADMKPFGGMLFPYLTANKFGNFSETPSERWGDYLDKVGIADRKKVFHSFRSTSNNRLKQNGVPEETRCQ</sequence>
<evidence type="ECO:0000256" key="4">
    <source>
        <dbReference type="ARBA" id="ARBA00023172"/>
    </source>
</evidence>
<reference evidence="8 9" key="1">
    <citation type="submission" date="2020-12" db="EMBL/GenBank/DDBJ databases">
        <title>FDA dAtabase for Regulatory Grade micrObial Sequences (FDA-ARGOS): Supporting development and validation of Infectious Disease Dx tests.</title>
        <authorList>
            <person name="Minogue T."/>
            <person name="Wolcott M."/>
            <person name="Wasieloski L."/>
            <person name="Aguilar W."/>
            <person name="Moore D."/>
            <person name="Jaissle J."/>
            <person name="Tallon L."/>
            <person name="Sadzewicz L."/>
            <person name="Zhao X."/>
            <person name="Boylan J."/>
            <person name="Ott S."/>
            <person name="Bowen H."/>
            <person name="Vavikolanu K."/>
            <person name="Mehta A."/>
            <person name="Aluvathingal J."/>
            <person name="Nadendla S."/>
            <person name="Yan Y."/>
            <person name="Sichtig H."/>
        </authorList>
    </citation>
    <scope>NUCLEOTIDE SEQUENCE [LARGE SCALE GENOMIC DNA]</scope>
    <source>
        <strain evidence="8 9">FDAARGOS_949</strain>
    </source>
</reference>
<evidence type="ECO:0000256" key="5">
    <source>
        <dbReference type="PROSITE-ProRule" id="PRU01248"/>
    </source>
</evidence>
<dbReference type="Gene3D" id="1.10.443.10">
    <property type="entry name" value="Intergrase catalytic core"/>
    <property type="match status" value="1"/>
</dbReference>
<feature type="domain" description="Core-binding (CB)" evidence="7">
    <location>
        <begin position="173"/>
        <end position="261"/>
    </location>
</feature>
<comment type="similarity">
    <text evidence="1">Belongs to the 'phage' integrase family.</text>
</comment>
<dbReference type="InterPro" id="IPR010998">
    <property type="entry name" value="Integrase_recombinase_N"/>
</dbReference>
<dbReference type="GO" id="GO:0006310">
    <property type="term" value="P:DNA recombination"/>
    <property type="evidence" value="ECO:0007669"/>
    <property type="project" value="UniProtKB-KW"/>
</dbReference>
<evidence type="ECO:0000256" key="3">
    <source>
        <dbReference type="ARBA" id="ARBA00023125"/>
    </source>
</evidence>
<dbReference type="SUPFAM" id="SSF56349">
    <property type="entry name" value="DNA breaking-rejoining enzymes"/>
    <property type="match status" value="1"/>
</dbReference>
<evidence type="ECO:0000256" key="2">
    <source>
        <dbReference type="ARBA" id="ARBA00022908"/>
    </source>
</evidence>
<dbReference type="GO" id="GO:0003677">
    <property type="term" value="F:DNA binding"/>
    <property type="evidence" value="ECO:0007669"/>
    <property type="project" value="UniProtKB-UniRule"/>
</dbReference>
<dbReference type="InterPro" id="IPR044068">
    <property type="entry name" value="CB"/>
</dbReference>
<dbReference type="PANTHER" id="PTHR30349">
    <property type="entry name" value="PHAGE INTEGRASE-RELATED"/>
    <property type="match status" value="1"/>
</dbReference>
<dbReference type="PROSITE" id="PS51898">
    <property type="entry name" value="TYR_RECOMBINASE"/>
    <property type="match status" value="1"/>
</dbReference>
<dbReference type="InterPro" id="IPR013762">
    <property type="entry name" value="Integrase-like_cat_sf"/>
</dbReference>
<feature type="domain" description="Tyr recombinase" evidence="6">
    <location>
        <begin position="292"/>
        <end position="457"/>
    </location>
</feature>
<dbReference type="InterPro" id="IPR011010">
    <property type="entry name" value="DNA_brk_join_enz"/>
</dbReference>
<keyword evidence="2" id="KW-0229">DNA integration</keyword>
<keyword evidence="4" id="KW-0233">DNA recombination</keyword>
<evidence type="ECO:0000259" key="7">
    <source>
        <dbReference type="PROSITE" id="PS51900"/>
    </source>
</evidence>